<dbReference type="STRING" id="329726.AM1_4381"/>
<dbReference type="HOGENOM" id="CLU_007946_3_4_3"/>
<reference evidence="6 7" key="1">
    <citation type="journal article" date="2008" name="Proc. Natl. Acad. Sci. U.S.A.">
        <title>Niche adaptation and genome expansion in the chlorophyll d-producing cyanobacterium Acaryochloris marina.</title>
        <authorList>
            <person name="Swingley W.D."/>
            <person name="Chen M."/>
            <person name="Cheung P.C."/>
            <person name="Conrad A.L."/>
            <person name="Dejesa L.C."/>
            <person name="Hao J."/>
            <person name="Honchak B.M."/>
            <person name="Karbach L.E."/>
            <person name="Kurdoglu A."/>
            <person name="Lahiri S."/>
            <person name="Mastrian S.D."/>
            <person name="Miyashita H."/>
            <person name="Page L."/>
            <person name="Ramakrishna P."/>
            <person name="Satoh S."/>
            <person name="Sattley W.M."/>
            <person name="Shimada Y."/>
            <person name="Taylor H.L."/>
            <person name="Tomo T."/>
            <person name="Tsuchiya T."/>
            <person name="Wang Z.T."/>
            <person name="Raymond J."/>
            <person name="Mimuro M."/>
            <person name="Blankenship R.E."/>
            <person name="Touchman J.W."/>
        </authorList>
    </citation>
    <scope>NUCLEOTIDE SEQUENCE [LARGE SCALE GENOMIC DNA]</scope>
    <source>
        <strain evidence="7">MBIC 11017</strain>
    </source>
</reference>
<dbReference type="InterPro" id="IPR002293">
    <property type="entry name" value="AA/rel_permease1"/>
</dbReference>
<dbReference type="Pfam" id="PF13520">
    <property type="entry name" value="AA_permease_2"/>
    <property type="match status" value="1"/>
</dbReference>
<evidence type="ECO:0000256" key="3">
    <source>
        <dbReference type="ARBA" id="ARBA00022989"/>
    </source>
</evidence>
<feature type="transmembrane region" description="Helical" evidence="5">
    <location>
        <begin position="207"/>
        <end position="231"/>
    </location>
</feature>
<dbReference type="Gene3D" id="1.20.1740.10">
    <property type="entry name" value="Amino acid/polyamine transporter I"/>
    <property type="match status" value="1"/>
</dbReference>
<keyword evidence="2 5" id="KW-0812">Transmembrane</keyword>
<evidence type="ECO:0000256" key="1">
    <source>
        <dbReference type="ARBA" id="ARBA00004141"/>
    </source>
</evidence>
<dbReference type="EMBL" id="CP000828">
    <property type="protein sequence ID" value="ABW29360.1"/>
    <property type="molecule type" value="Genomic_DNA"/>
</dbReference>
<protein>
    <submittedName>
        <fullName evidence="6">Amino acid permease family protein</fullName>
    </submittedName>
</protein>
<organism evidence="6 7">
    <name type="scientific">Acaryochloris marina (strain MBIC 11017)</name>
    <dbReference type="NCBI Taxonomy" id="329726"/>
    <lineage>
        <taxon>Bacteria</taxon>
        <taxon>Bacillati</taxon>
        <taxon>Cyanobacteriota</taxon>
        <taxon>Cyanophyceae</taxon>
        <taxon>Acaryochloridales</taxon>
        <taxon>Acaryochloridaceae</taxon>
        <taxon>Acaryochloris</taxon>
    </lineage>
</organism>
<feature type="transmembrane region" description="Helical" evidence="5">
    <location>
        <begin position="60"/>
        <end position="80"/>
    </location>
</feature>
<feature type="transmembrane region" description="Helical" evidence="5">
    <location>
        <begin position="243"/>
        <end position="264"/>
    </location>
</feature>
<feature type="transmembrane region" description="Helical" evidence="5">
    <location>
        <begin position="167"/>
        <end position="187"/>
    </location>
</feature>
<dbReference type="PANTHER" id="PTHR11785:SF512">
    <property type="entry name" value="SOBREMESA, ISOFORM B"/>
    <property type="match status" value="1"/>
</dbReference>
<feature type="transmembrane region" description="Helical" evidence="5">
    <location>
        <begin position="137"/>
        <end position="155"/>
    </location>
</feature>
<keyword evidence="7" id="KW-1185">Reference proteome</keyword>
<feature type="transmembrane region" description="Helical" evidence="5">
    <location>
        <begin position="344"/>
        <end position="362"/>
    </location>
</feature>
<name>B0CEW3_ACAM1</name>
<dbReference type="eggNOG" id="COG0531">
    <property type="taxonomic scope" value="Bacteria"/>
</dbReference>
<keyword evidence="4 5" id="KW-0472">Membrane</keyword>
<feature type="transmembrane region" description="Helical" evidence="5">
    <location>
        <begin position="299"/>
        <end position="318"/>
    </location>
</feature>
<feature type="transmembrane region" description="Helical" evidence="5">
    <location>
        <begin position="101"/>
        <end position="131"/>
    </location>
</feature>
<dbReference type="InterPro" id="IPR050598">
    <property type="entry name" value="AminoAcid_Transporter"/>
</dbReference>
<dbReference type="PANTHER" id="PTHR11785">
    <property type="entry name" value="AMINO ACID TRANSPORTER"/>
    <property type="match status" value="1"/>
</dbReference>
<dbReference type="GO" id="GO:0015179">
    <property type="term" value="F:L-amino acid transmembrane transporter activity"/>
    <property type="evidence" value="ECO:0007669"/>
    <property type="project" value="TreeGrafter"/>
</dbReference>
<dbReference type="RefSeq" id="WP_012164685.1">
    <property type="nucleotide sequence ID" value="NC_009925.1"/>
</dbReference>
<feature type="transmembrane region" description="Helical" evidence="5">
    <location>
        <begin position="432"/>
        <end position="449"/>
    </location>
</feature>
<dbReference type="Proteomes" id="UP000000268">
    <property type="component" value="Chromosome"/>
</dbReference>
<dbReference type="GO" id="GO:0016020">
    <property type="term" value="C:membrane"/>
    <property type="evidence" value="ECO:0007669"/>
    <property type="project" value="UniProtKB-SubCell"/>
</dbReference>
<evidence type="ECO:0000256" key="2">
    <source>
        <dbReference type="ARBA" id="ARBA00022692"/>
    </source>
</evidence>
<sequence length="455" mass="49236">MTGFNPSHSVDSAPVVAPETSRQVTLFTATCLVIANMIGIGVFTSLGFQVAGIQSGFSLLFLWLAGGVYALCGALAYGELGASMPRSGGEYHFLSQIYHPVIGFLSGWVSVTVGFAAPIALMAIALGTYFAKVFPTADPTIIGLAVVLLVTLIHSQNLKLGSSFQQIFTLLKVLLIVFLVLAGFALGTGQEINFAPTHADISQIMSAPFAISLVYVTYSYSGWNSAVYLASEVKSPEKNLPRSLLLGTAIVMVLYLLINFIFLYTTPIDLMAGKLEVGYIAADQIFKGNPILGFPGAELMALFISLGLISSISSMVWAGPRVTQSIGEDIPFFKILAKKNRSGVPYYALLLQLAIVIALVIMKQFETVLTYLEFTLILSSFLTVLGVFVSRFRFPDLPRPYKTWGYPITPLIFLAMSVWVLVFLLQQKPMESLAGLGTILLGLPLYFIASKQKLA</sequence>
<gene>
    <name evidence="6" type="ordered locus">AM1_4381</name>
</gene>
<comment type="subcellular location">
    <subcellularLocation>
        <location evidence="1">Membrane</location>
        <topology evidence="1">Multi-pass membrane protein</topology>
    </subcellularLocation>
</comment>
<evidence type="ECO:0000256" key="4">
    <source>
        <dbReference type="ARBA" id="ARBA00023136"/>
    </source>
</evidence>
<feature type="transmembrane region" description="Helical" evidence="5">
    <location>
        <begin position="368"/>
        <end position="392"/>
    </location>
</feature>
<proteinExistence type="predicted"/>
<evidence type="ECO:0000313" key="6">
    <source>
        <dbReference type="EMBL" id="ABW29360.1"/>
    </source>
</evidence>
<feature type="transmembrane region" description="Helical" evidence="5">
    <location>
        <begin position="404"/>
        <end position="426"/>
    </location>
</feature>
<dbReference type="PIRSF" id="PIRSF006060">
    <property type="entry name" value="AA_transporter"/>
    <property type="match status" value="1"/>
</dbReference>
<feature type="transmembrane region" description="Helical" evidence="5">
    <location>
        <begin position="26"/>
        <end position="48"/>
    </location>
</feature>
<evidence type="ECO:0000313" key="7">
    <source>
        <dbReference type="Proteomes" id="UP000000268"/>
    </source>
</evidence>
<dbReference type="OrthoDB" id="3181223at2"/>
<keyword evidence="3 5" id="KW-1133">Transmembrane helix</keyword>
<evidence type="ECO:0000256" key="5">
    <source>
        <dbReference type="SAM" id="Phobius"/>
    </source>
</evidence>
<dbReference type="AlphaFoldDB" id="B0CEW3"/>
<dbReference type="KEGG" id="amr:AM1_4381"/>
<accession>B0CEW3</accession>